<organism evidence="3 4">
    <name type="scientific">Paenibacillus antarcticus</name>
    <dbReference type="NCBI Taxonomy" id="253703"/>
    <lineage>
        <taxon>Bacteria</taxon>
        <taxon>Bacillati</taxon>
        <taxon>Bacillota</taxon>
        <taxon>Bacilli</taxon>
        <taxon>Bacillales</taxon>
        <taxon>Paenibacillaceae</taxon>
        <taxon>Paenibacillus</taxon>
    </lineage>
</organism>
<keyword evidence="1" id="KW-1133">Transmembrane helix</keyword>
<dbReference type="EMBL" id="LVJI01000053">
    <property type="protein sequence ID" value="OAB40763.1"/>
    <property type="molecule type" value="Genomic_DNA"/>
</dbReference>
<keyword evidence="3" id="KW-0645">Protease</keyword>
<reference evidence="3 4" key="1">
    <citation type="submission" date="2016-03" db="EMBL/GenBank/DDBJ databases">
        <title>Draft genome sequence of Paenibacillus antarcticus CECT 5836.</title>
        <authorList>
            <person name="Shin S.-K."/>
            <person name="Yi H."/>
        </authorList>
    </citation>
    <scope>NUCLEOTIDE SEQUENCE [LARGE SCALE GENOMIC DNA]</scope>
    <source>
        <strain evidence="3 4">CECT 5836</strain>
    </source>
</reference>
<evidence type="ECO:0000259" key="2">
    <source>
        <dbReference type="Pfam" id="PF25842"/>
    </source>
</evidence>
<protein>
    <submittedName>
        <fullName evidence="3">Protease</fullName>
    </submittedName>
</protein>
<feature type="domain" description="Membrane protein NfeD2 N-terminal transmembrane" evidence="2">
    <location>
        <begin position="1"/>
        <end position="100"/>
    </location>
</feature>
<dbReference type="AlphaFoldDB" id="A0A162M9Y7"/>
<comment type="caution">
    <text evidence="3">The sequence shown here is derived from an EMBL/GenBank/DDBJ whole genome shotgun (WGS) entry which is preliminary data.</text>
</comment>
<proteinExistence type="predicted"/>
<keyword evidence="3" id="KW-0378">Hydrolase</keyword>
<evidence type="ECO:0000256" key="1">
    <source>
        <dbReference type="SAM" id="Phobius"/>
    </source>
</evidence>
<keyword evidence="4" id="KW-1185">Reference proteome</keyword>
<gene>
    <name evidence="3" type="ORF">PBAT_22835</name>
</gene>
<dbReference type="InterPro" id="IPR058653">
    <property type="entry name" value="NfeD2_TM"/>
</dbReference>
<feature type="transmembrane region" description="Helical" evidence="1">
    <location>
        <begin position="45"/>
        <end position="62"/>
    </location>
</feature>
<dbReference type="Gene3D" id="2.40.50.140">
    <property type="entry name" value="Nucleic acid-binding proteins"/>
    <property type="match status" value="1"/>
</dbReference>
<dbReference type="GO" id="GO:0006508">
    <property type="term" value="P:proteolysis"/>
    <property type="evidence" value="ECO:0007669"/>
    <property type="project" value="UniProtKB-KW"/>
</dbReference>
<evidence type="ECO:0000313" key="4">
    <source>
        <dbReference type="Proteomes" id="UP000077355"/>
    </source>
</evidence>
<dbReference type="OrthoDB" id="1683445at2"/>
<keyword evidence="1" id="KW-0812">Transmembrane</keyword>
<accession>A0A162M9Y7</accession>
<dbReference type="Pfam" id="PF25842">
    <property type="entry name" value="NfeD_TM"/>
    <property type="match status" value="1"/>
</dbReference>
<dbReference type="InterPro" id="IPR012340">
    <property type="entry name" value="NA-bd_OB-fold"/>
</dbReference>
<evidence type="ECO:0000313" key="3">
    <source>
        <dbReference type="EMBL" id="OAB40763.1"/>
    </source>
</evidence>
<name>A0A162M9Y7_9BACL</name>
<dbReference type="GO" id="GO:0008233">
    <property type="term" value="F:peptidase activity"/>
    <property type="evidence" value="ECO:0007669"/>
    <property type="project" value="UniProtKB-KW"/>
</dbReference>
<feature type="transmembrane region" description="Helical" evidence="1">
    <location>
        <begin position="69"/>
        <end position="91"/>
    </location>
</feature>
<keyword evidence="1" id="KW-0472">Membrane</keyword>
<dbReference type="Proteomes" id="UP000077355">
    <property type="component" value="Unassembled WGS sequence"/>
</dbReference>
<sequence length="178" mass="18907">MEALYLSCLAGGVLFALVSVIFGDVLSNALDGILDFLSVDILKPMVVASAITVFGGAGILITRHTSLSIIPNLSLSILIAIFISLLVYFLYVKPMENSENSTGYSIHDLVGKIGEITIPLPGIGYGEVMVKIGAGNVLHIASSLEQRIMIAGTRVVIVDEVDGVLLVTEFDEKRGDDV</sequence>